<proteinExistence type="predicted"/>
<name>A0A928VM55_9CYAN</name>
<evidence type="ECO:0000313" key="2">
    <source>
        <dbReference type="EMBL" id="MBE9030248.1"/>
    </source>
</evidence>
<organism evidence="2 3">
    <name type="scientific">Romeriopsis navalis LEGE 11480</name>
    <dbReference type="NCBI Taxonomy" id="2777977"/>
    <lineage>
        <taxon>Bacteria</taxon>
        <taxon>Bacillati</taxon>
        <taxon>Cyanobacteriota</taxon>
        <taxon>Cyanophyceae</taxon>
        <taxon>Leptolyngbyales</taxon>
        <taxon>Leptolyngbyaceae</taxon>
        <taxon>Romeriopsis</taxon>
        <taxon>Romeriopsis navalis</taxon>
    </lineage>
</organism>
<evidence type="ECO:0000256" key="1">
    <source>
        <dbReference type="SAM" id="Phobius"/>
    </source>
</evidence>
<feature type="transmembrane region" description="Helical" evidence="1">
    <location>
        <begin position="15"/>
        <end position="37"/>
    </location>
</feature>
<keyword evidence="1" id="KW-0812">Transmembrane</keyword>
<keyword evidence="1" id="KW-1133">Transmembrane helix</keyword>
<protein>
    <submittedName>
        <fullName evidence="2">Uncharacterized protein</fullName>
    </submittedName>
</protein>
<comment type="caution">
    <text evidence="2">The sequence shown here is derived from an EMBL/GenBank/DDBJ whole genome shotgun (WGS) entry which is preliminary data.</text>
</comment>
<dbReference type="EMBL" id="JADEXQ010000032">
    <property type="protein sequence ID" value="MBE9030248.1"/>
    <property type="molecule type" value="Genomic_DNA"/>
</dbReference>
<dbReference type="RefSeq" id="WP_264325072.1">
    <property type="nucleotide sequence ID" value="NZ_JADEXQ010000032.1"/>
</dbReference>
<reference evidence="2" key="1">
    <citation type="submission" date="2020-10" db="EMBL/GenBank/DDBJ databases">
        <authorList>
            <person name="Castelo-Branco R."/>
            <person name="Eusebio N."/>
            <person name="Adriana R."/>
            <person name="Vieira A."/>
            <person name="Brugerolle De Fraissinette N."/>
            <person name="Rezende De Castro R."/>
            <person name="Schneider M.P."/>
            <person name="Vasconcelos V."/>
            <person name="Leao P.N."/>
        </authorList>
    </citation>
    <scope>NUCLEOTIDE SEQUENCE</scope>
    <source>
        <strain evidence="2">LEGE 11480</strain>
    </source>
</reference>
<dbReference type="Proteomes" id="UP000625316">
    <property type="component" value="Unassembled WGS sequence"/>
</dbReference>
<sequence>MSNWLDKESVQRKDLITSLVLWIVAEFVGFVMFPLLQLVRVDGGVMRNWFLTSLPLGLGGILLMVASSRLVVFNQEREHQMKTLAAVLAGIAGWVALAGILYPLWIVCWEFFTKGLPS</sequence>
<feature type="transmembrane region" description="Helical" evidence="1">
    <location>
        <begin position="84"/>
        <end position="112"/>
    </location>
</feature>
<keyword evidence="3" id="KW-1185">Reference proteome</keyword>
<evidence type="ECO:0000313" key="3">
    <source>
        <dbReference type="Proteomes" id="UP000625316"/>
    </source>
</evidence>
<keyword evidence="1" id="KW-0472">Membrane</keyword>
<accession>A0A928VM55</accession>
<dbReference type="AlphaFoldDB" id="A0A928VM55"/>
<feature type="transmembrane region" description="Helical" evidence="1">
    <location>
        <begin position="49"/>
        <end position="72"/>
    </location>
</feature>
<gene>
    <name evidence="2" type="ORF">IQ266_10950</name>
</gene>